<reference evidence="1" key="1">
    <citation type="journal article" date="2023" name="Plant J.">
        <title>The genome of the king protea, Protea cynaroides.</title>
        <authorList>
            <person name="Chang J."/>
            <person name="Duong T.A."/>
            <person name="Schoeman C."/>
            <person name="Ma X."/>
            <person name="Roodt D."/>
            <person name="Barker N."/>
            <person name="Li Z."/>
            <person name="Van de Peer Y."/>
            <person name="Mizrachi E."/>
        </authorList>
    </citation>
    <scope>NUCLEOTIDE SEQUENCE</scope>
    <source>
        <tissue evidence="1">Young leaves</tissue>
    </source>
</reference>
<organism evidence="1 2">
    <name type="scientific">Protea cynaroides</name>
    <dbReference type="NCBI Taxonomy" id="273540"/>
    <lineage>
        <taxon>Eukaryota</taxon>
        <taxon>Viridiplantae</taxon>
        <taxon>Streptophyta</taxon>
        <taxon>Embryophyta</taxon>
        <taxon>Tracheophyta</taxon>
        <taxon>Spermatophyta</taxon>
        <taxon>Magnoliopsida</taxon>
        <taxon>Proteales</taxon>
        <taxon>Proteaceae</taxon>
        <taxon>Protea</taxon>
    </lineage>
</organism>
<keyword evidence="2" id="KW-1185">Reference proteome</keyword>
<protein>
    <submittedName>
        <fullName evidence="1">Uncharacterized protein</fullName>
    </submittedName>
</protein>
<evidence type="ECO:0000313" key="1">
    <source>
        <dbReference type="EMBL" id="KAJ4976607.1"/>
    </source>
</evidence>
<comment type="caution">
    <text evidence="1">The sequence shown here is derived from an EMBL/GenBank/DDBJ whole genome shotgun (WGS) entry which is preliminary data.</text>
</comment>
<dbReference type="EMBL" id="JAMYWD010000003">
    <property type="protein sequence ID" value="KAJ4976607.1"/>
    <property type="molecule type" value="Genomic_DNA"/>
</dbReference>
<sequence>MRDLEGLDSPNFRDSSFSVLNLQKLCNPSLRSLLGWRSGHVAISRQLAKAAPKLVKVSPASVGGASPPIIEPEVGSGENHDVGVGARTPWTEVVDSEEEGDSGDSKDSVLPDKGGTVSLSLWKQFHYIYISLALELSRNEARELIPMQVALNDNISIGIGNALMLHTVSDSGSVSTSNHGCVAMVNH</sequence>
<evidence type="ECO:0000313" key="2">
    <source>
        <dbReference type="Proteomes" id="UP001141806"/>
    </source>
</evidence>
<name>A0A9Q0KTV6_9MAGN</name>
<dbReference type="Proteomes" id="UP001141806">
    <property type="component" value="Unassembled WGS sequence"/>
</dbReference>
<gene>
    <name evidence="1" type="ORF">NE237_001713</name>
</gene>
<dbReference type="AlphaFoldDB" id="A0A9Q0KTV6"/>
<proteinExistence type="predicted"/>
<accession>A0A9Q0KTV6</accession>